<evidence type="ECO:0000256" key="1">
    <source>
        <dbReference type="SAM" id="Phobius"/>
    </source>
</evidence>
<dbReference type="EMBL" id="LSSK01000205">
    <property type="protein sequence ID" value="OMH84374.1"/>
    <property type="molecule type" value="Genomic_DNA"/>
</dbReference>
<gene>
    <name evidence="2" type="ORF">AX774_g2090</name>
</gene>
<dbReference type="AlphaFoldDB" id="A0A1R1PTV2"/>
<keyword evidence="1" id="KW-0812">Transmembrane</keyword>
<evidence type="ECO:0000313" key="3">
    <source>
        <dbReference type="Proteomes" id="UP000188320"/>
    </source>
</evidence>
<keyword evidence="3" id="KW-1185">Reference proteome</keyword>
<dbReference type="OrthoDB" id="1600564at2759"/>
<name>A0A1R1PTV2_ZANCU</name>
<dbReference type="Proteomes" id="UP000188320">
    <property type="component" value="Unassembled WGS sequence"/>
</dbReference>
<keyword evidence="1" id="KW-1133">Transmembrane helix</keyword>
<evidence type="ECO:0000313" key="2">
    <source>
        <dbReference type="EMBL" id="OMH84374.1"/>
    </source>
</evidence>
<keyword evidence="1" id="KW-0472">Membrane</keyword>
<accession>A0A1R1PTV2</accession>
<sequence length="227" mass="24453">MPDAQRFSTQNIQNFSNYVNAVNLKTKLYALEYIKSKGSDMQSFKIVSLYDFYNAVTSQDVATALNLTLSTDSCYPVVPTAVIRQACLDSDKLAYFGATTLNTKLHALLGAAFTEAMTTNNLFISGTSLASIAQKYNVTGAGTTTNFLYGNTTAQTGTLNINEYNSTGIQENGAVLLSDENNGDIGVFDIGVNSVVTISSSSSQLYYSFTLYFSITLLALSLLGDLN</sequence>
<protein>
    <submittedName>
        <fullName evidence="2">Uncharacterized protein</fullName>
    </submittedName>
</protein>
<comment type="caution">
    <text evidence="2">The sequence shown here is derived from an EMBL/GenBank/DDBJ whole genome shotgun (WGS) entry which is preliminary data.</text>
</comment>
<proteinExistence type="predicted"/>
<feature type="transmembrane region" description="Helical" evidence="1">
    <location>
        <begin position="205"/>
        <end position="224"/>
    </location>
</feature>
<organism evidence="2 3">
    <name type="scientific">Zancudomyces culisetae</name>
    <name type="common">Gut fungus</name>
    <name type="synonym">Smittium culisetae</name>
    <dbReference type="NCBI Taxonomy" id="1213189"/>
    <lineage>
        <taxon>Eukaryota</taxon>
        <taxon>Fungi</taxon>
        <taxon>Fungi incertae sedis</taxon>
        <taxon>Zoopagomycota</taxon>
        <taxon>Kickxellomycotina</taxon>
        <taxon>Harpellomycetes</taxon>
        <taxon>Harpellales</taxon>
        <taxon>Legeriomycetaceae</taxon>
        <taxon>Zancudomyces</taxon>
    </lineage>
</organism>
<reference evidence="3" key="1">
    <citation type="submission" date="2017-01" db="EMBL/GenBank/DDBJ databases">
        <authorList>
            <person name="Wang Y."/>
            <person name="White M."/>
            <person name="Kvist S."/>
            <person name="Moncalvo J.-M."/>
        </authorList>
    </citation>
    <scope>NUCLEOTIDE SEQUENCE [LARGE SCALE GENOMIC DNA]</scope>
    <source>
        <strain evidence="3">COL-18-3</strain>
    </source>
</reference>